<keyword evidence="2" id="KW-0479">Metal-binding</keyword>
<evidence type="ECO:0000256" key="1">
    <source>
        <dbReference type="ARBA" id="ARBA00001968"/>
    </source>
</evidence>
<dbReference type="PANTHER" id="PTHR23080:SF133">
    <property type="entry name" value="SI:CH211-262I1.5-RELATED"/>
    <property type="match status" value="1"/>
</dbReference>
<reference evidence="4 5" key="1">
    <citation type="submission" date="2024-01" db="EMBL/GenBank/DDBJ databases">
        <title>The genome of the rayed Mediterranean limpet Patella caerulea (Linnaeus, 1758).</title>
        <authorList>
            <person name="Anh-Thu Weber A."/>
            <person name="Halstead-Nussloch G."/>
        </authorList>
    </citation>
    <scope>NUCLEOTIDE SEQUENCE [LARGE SCALE GENOMIC DNA]</scope>
    <source>
        <strain evidence="4">AATW-2023a</strain>
        <tissue evidence="4">Whole specimen</tissue>
    </source>
</reference>
<protein>
    <recommendedName>
        <fullName evidence="3">DDE Tnp4 domain-containing protein</fullName>
    </recommendedName>
</protein>
<dbReference type="GO" id="GO:0046872">
    <property type="term" value="F:metal ion binding"/>
    <property type="evidence" value="ECO:0007669"/>
    <property type="project" value="UniProtKB-KW"/>
</dbReference>
<organism evidence="4 5">
    <name type="scientific">Patella caerulea</name>
    <name type="common">Rayed Mediterranean limpet</name>
    <dbReference type="NCBI Taxonomy" id="87958"/>
    <lineage>
        <taxon>Eukaryota</taxon>
        <taxon>Metazoa</taxon>
        <taxon>Spiralia</taxon>
        <taxon>Lophotrochozoa</taxon>
        <taxon>Mollusca</taxon>
        <taxon>Gastropoda</taxon>
        <taxon>Patellogastropoda</taxon>
        <taxon>Patelloidea</taxon>
        <taxon>Patellidae</taxon>
        <taxon>Patella</taxon>
    </lineage>
</organism>
<evidence type="ECO:0000313" key="4">
    <source>
        <dbReference type="EMBL" id="KAK6189686.1"/>
    </source>
</evidence>
<dbReference type="InterPro" id="IPR027806">
    <property type="entry name" value="HARBI1_dom"/>
</dbReference>
<dbReference type="AlphaFoldDB" id="A0AAN8K6A3"/>
<comment type="cofactor">
    <cofactor evidence="1">
        <name>a divalent metal cation</name>
        <dbReference type="ChEBI" id="CHEBI:60240"/>
    </cofactor>
</comment>
<dbReference type="PANTHER" id="PTHR23080">
    <property type="entry name" value="THAP DOMAIN PROTEIN"/>
    <property type="match status" value="1"/>
</dbReference>
<evidence type="ECO:0000259" key="3">
    <source>
        <dbReference type="Pfam" id="PF13359"/>
    </source>
</evidence>
<accession>A0AAN8K6A3</accession>
<dbReference type="Proteomes" id="UP001347796">
    <property type="component" value="Unassembled WGS sequence"/>
</dbReference>
<evidence type="ECO:0000256" key="2">
    <source>
        <dbReference type="ARBA" id="ARBA00022723"/>
    </source>
</evidence>
<evidence type="ECO:0000313" key="5">
    <source>
        <dbReference type="Proteomes" id="UP001347796"/>
    </source>
</evidence>
<gene>
    <name evidence="4" type="ORF">SNE40_001688</name>
</gene>
<comment type="caution">
    <text evidence="4">The sequence shown here is derived from an EMBL/GenBank/DDBJ whole genome shotgun (WGS) entry which is preliminary data.</text>
</comment>
<feature type="domain" description="DDE Tnp4" evidence="3">
    <location>
        <begin position="3"/>
        <end position="98"/>
    </location>
</feature>
<name>A0AAN8K6A3_PATCE</name>
<dbReference type="Pfam" id="PF13359">
    <property type="entry name" value="DDE_Tnp_4"/>
    <property type="match status" value="1"/>
</dbReference>
<proteinExistence type="predicted"/>
<keyword evidence="5" id="KW-1185">Reference proteome</keyword>
<dbReference type="EMBL" id="JAZGQO010000002">
    <property type="protein sequence ID" value="KAK6189686.1"/>
    <property type="molecule type" value="Genomic_DNA"/>
</dbReference>
<sequence length="103" mass="11304">MLFSGSISDKEITQRSGFLDTLKSLLQSGKLQEGDGVMADKGFTIEKEINDVRLCLNIPPFVPSSASQMSAPAVAETIKIAKHRAHVERAICRVKQVYMATDH</sequence>